<feature type="compositionally biased region" description="Basic and acidic residues" evidence="1">
    <location>
        <begin position="66"/>
        <end position="83"/>
    </location>
</feature>
<evidence type="ECO:0000256" key="1">
    <source>
        <dbReference type="SAM" id="MobiDB-lite"/>
    </source>
</evidence>
<feature type="compositionally biased region" description="Acidic residues" evidence="1">
    <location>
        <begin position="1"/>
        <end position="10"/>
    </location>
</feature>
<feature type="compositionally biased region" description="Polar residues" evidence="1">
    <location>
        <begin position="109"/>
        <end position="118"/>
    </location>
</feature>
<dbReference type="AlphaFoldDB" id="A0A183ELD8"/>
<feature type="region of interest" description="Disordered" evidence="1">
    <location>
        <begin position="1"/>
        <end position="124"/>
    </location>
</feature>
<dbReference type="WBParaSite" id="GPUH_0002180601-mRNA-1">
    <property type="protein sequence ID" value="GPUH_0002180601-mRNA-1"/>
    <property type="gene ID" value="GPUH_0002180601"/>
</dbReference>
<reference evidence="2" key="1">
    <citation type="submission" date="2016-06" db="UniProtKB">
        <authorList>
            <consortium name="WormBaseParasite"/>
        </authorList>
    </citation>
    <scope>IDENTIFICATION</scope>
</reference>
<evidence type="ECO:0000313" key="2">
    <source>
        <dbReference type="WBParaSite" id="GPUH_0002180601-mRNA-1"/>
    </source>
</evidence>
<protein>
    <submittedName>
        <fullName evidence="2">Deoxynucleotidyltransferase terminal-interacting protein 2</fullName>
    </submittedName>
</protein>
<proteinExistence type="predicted"/>
<sequence length="124" mass="13730">LQSSEESESDPELREPQAKRRRTTKIYKQLSGGDVDSETDAHLRSEEDTIPFAEEEYESIETEVMSDPRKEVCEDGAHTESHESILSSSVAAAGTKSDTEQHPDIGYSSGENSNSVHENITDTE</sequence>
<accession>A0A183ELD8</accession>
<name>A0A183ELD8_9BILA</name>
<organism evidence="2">
    <name type="scientific">Gongylonema pulchrum</name>
    <dbReference type="NCBI Taxonomy" id="637853"/>
    <lineage>
        <taxon>Eukaryota</taxon>
        <taxon>Metazoa</taxon>
        <taxon>Ecdysozoa</taxon>
        <taxon>Nematoda</taxon>
        <taxon>Chromadorea</taxon>
        <taxon>Rhabditida</taxon>
        <taxon>Spirurina</taxon>
        <taxon>Spiruromorpha</taxon>
        <taxon>Spiruroidea</taxon>
        <taxon>Gongylonematidae</taxon>
        <taxon>Gongylonema</taxon>
    </lineage>
</organism>